<protein>
    <recommendedName>
        <fullName evidence="3">Lipoprotein</fullName>
    </recommendedName>
</protein>
<reference evidence="2" key="1">
    <citation type="submission" date="2016-10" db="EMBL/GenBank/DDBJ databases">
        <authorList>
            <person name="Varghese N."/>
            <person name="Submissions S."/>
        </authorList>
    </citation>
    <scope>NUCLEOTIDE SEQUENCE [LARGE SCALE GENOMIC DNA]</scope>
    <source>
        <strain evidence="2">OR362-8,ATCC BAA-1266,JCM 13504</strain>
    </source>
</reference>
<dbReference type="PROSITE" id="PS51257">
    <property type="entry name" value="PROKAR_LIPOPROTEIN"/>
    <property type="match status" value="1"/>
</dbReference>
<sequence>MFPTKHLLVYFLLSCWLLGCQQNQPDQVTARASAVNERPLDSLTTAFLVHARDSVDTWSDSLVRRLARALRQQGVDTTLYYRSGCSGCDVLHDKGTTPCHCNTTELRSYLYWQHRGHTFVKQMDCCRNHRAVPTTSEAF</sequence>
<dbReference type="RefSeq" id="WP_214607071.1">
    <property type="nucleotide sequence ID" value="NZ_FOXS01000015.1"/>
</dbReference>
<evidence type="ECO:0000313" key="2">
    <source>
        <dbReference type="Proteomes" id="UP000199029"/>
    </source>
</evidence>
<accession>A0A1I6BTR7</accession>
<feature type="non-terminal residue" evidence="1">
    <location>
        <position position="139"/>
    </location>
</feature>
<dbReference type="Proteomes" id="UP000199029">
    <property type="component" value="Unassembled WGS sequence"/>
</dbReference>
<name>A0A1I6BTR7_HYMAR</name>
<dbReference type="EMBL" id="FOXS01000015">
    <property type="protein sequence ID" value="SFQ84247.1"/>
    <property type="molecule type" value="Genomic_DNA"/>
</dbReference>
<dbReference type="AlphaFoldDB" id="A0A1I6BTR7"/>
<organism evidence="1 2">
    <name type="scientific">Hymenobacter arizonensis</name>
    <name type="common">Siccationidurans arizonensis</name>
    <dbReference type="NCBI Taxonomy" id="1227077"/>
    <lineage>
        <taxon>Bacteria</taxon>
        <taxon>Pseudomonadati</taxon>
        <taxon>Bacteroidota</taxon>
        <taxon>Cytophagia</taxon>
        <taxon>Cytophagales</taxon>
        <taxon>Hymenobacteraceae</taxon>
        <taxon>Hymenobacter</taxon>
    </lineage>
</organism>
<keyword evidence="2" id="KW-1185">Reference proteome</keyword>
<evidence type="ECO:0008006" key="3">
    <source>
        <dbReference type="Google" id="ProtNLM"/>
    </source>
</evidence>
<evidence type="ECO:0000313" key="1">
    <source>
        <dbReference type="EMBL" id="SFQ84247.1"/>
    </source>
</evidence>
<proteinExistence type="predicted"/>
<gene>
    <name evidence="1" type="ORF">SAMN04515668_5093</name>
</gene>